<gene>
    <name evidence="1" type="ORF">O6H91_03G122600</name>
</gene>
<reference evidence="2" key="1">
    <citation type="journal article" date="2024" name="Proc. Natl. Acad. Sci. U.S.A.">
        <title>Extraordinary preservation of gene collinearity over three hundred million years revealed in homosporous lycophytes.</title>
        <authorList>
            <person name="Li C."/>
            <person name="Wickell D."/>
            <person name="Kuo L.Y."/>
            <person name="Chen X."/>
            <person name="Nie B."/>
            <person name="Liao X."/>
            <person name="Peng D."/>
            <person name="Ji J."/>
            <person name="Jenkins J."/>
            <person name="Williams M."/>
            <person name="Shu S."/>
            <person name="Plott C."/>
            <person name="Barry K."/>
            <person name="Rajasekar S."/>
            <person name="Grimwood J."/>
            <person name="Han X."/>
            <person name="Sun S."/>
            <person name="Hou Z."/>
            <person name="He W."/>
            <person name="Dai G."/>
            <person name="Sun C."/>
            <person name="Schmutz J."/>
            <person name="Leebens-Mack J.H."/>
            <person name="Li F.W."/>
            <person name="Wang L."/>
        </authorList>
    </citation>
    <scope>NUCLEOTIDE SEQUENCE [LARGE SCALE GENOMIC DNA]</scope>
    <source>
        <strain evidence="2">cv. PW_Plant_1</strain>
    </source>
</reference>
<evidence type="ECO:0000313" key="2">
    <source>
        <dbReference type="Proteomes" id="UP001162992"/>
    </source>
</evidence>
<accession>A0ACC2EAQ6</accession>
<keyword evidence="2" id="KW-1185">Reference proteome</keyword>
<comment type="caution">
    <text evidence="1">The sequence shown here is derived from an EMBL/GenBank/DDBJ whole genome shotgun (WGS) entry which is preliminary data.</text>
</comment>
<proteinExistence type="predicted"/>
<organism evidence="1 2">
    <name type="scientific">Diphasiastrum complanatum</name>
    <name type="common">Issler's clubmoss</name>
    <name type="synonym">Lycopodium complanatum</name>
    <dbReference type="NCBI Taxonomy" id="34168"/>
    <lineage>
        <taxon>Eukaryota</taxon>
        <taxon>Viridiplantae</taxon>
        <taxon>Streptophyta</taxon>
        <taxon>Embryophyta</taxon>
        <taxon>Tracheophyta</taxon>
        <taxon>Lycopodiopsida</taxon>
        <taxon>Lycopodiales</taxon>
        <taxon>Lycopodiaceae</taxon>
        <taxon>Lycopodioideae</taxon>
        <taxon>Diphasiastrum</taxon>
    </lineage>
</organism>
<protein>
    <submittedName>
        <fullName evidence="1">Uncharacterized protein</fullName>
    </submittedName>
</protein>
<evidence type="ECO:0000313" key="1">
    <source>
        <dbReference type="EMBL" id="KAJ7563714.1"/>
    </source>
</evidence>
<sequence>MWGDADEVLVVLKNDKFKDPDKKKELQKLLNIVSQERFNQLVKSKLITDYSEGADVGVSRVDEALDDDIGVAVEFEEEEGEDESDSDEVQEDREGDKDGQETHEA</sequence>
<name>A0ACC2EAQ6_DIPCM</name>
<dbReference type="Proteomes" id="UP001162992">
    <property type="component" value="Chromosome 3"/>
</dbReference>
<dbReference type="EMBL" id="CM055094">
    <property type="protein sequence ID" value="KAJ7563714.1"/>
    <property type="molecule type" value="Genomic_DNA"/>
</dbReference>